<comment type="similarity">
    <text evidence="5 11">Belongs to the class-IV pyridoxal-phosphate-dependent aminotransferase family.</text>
</comment>
<dbReference type="PROSITE" id="PS00770">
    <property type="entry name" value="AA_TRANSFER_CLASS_4"/>
    <property type="match status" value="1"/>
</dbReference>
<evidence type="ECO:0000256" key="10">
    <source>
        <dbReference type="ARBA" id="ARBA00049229"/>
    </source>
</evidence>
<evidence type="ECO:0000256" key="12">
    <source>
        <dbReference type="RuleBase" id="RU004516"/>
    </source>
</evidence>
<dbReference type="SUPFAM" id="SSF56752">
    <property type="entry name" value="D-aminoacid aminotransferase-like PLP-dependent enzymes"/>
    <property type="match status" value="1"/>
</dbReference>
<gene>
    <name evidence="13" type="ORF">KEM10_04555</name>
</gene>
<comment type="catalytic activity">
    <reaction evidence="10">
        <text>L-leucine + 2-oxoglutarate = 4-methyl-2-oxopentanoate + L-glutamate</text>
        <dbReference type="Rhea" id="RHEA:18321"/>
        <dbReference type="ChEBI" id="CHEBI:16810"/>
        <dbReference type="ChEBI" id="CHEBI:17865"/>
        <dbReference type="ChEBI" id="CHEBI:29985"/>
        <dbReference type="ChEBI" id="CHEBI:57427"/>
        <dbReference type="EC" id="2.6.1.42"/>
    </reaction>
</comment>
<comment type="pathway">
    <text evidence="3">Amino-acid biosynthesis; L-valine biosynthesis; L-valine from pyruvate: step 4/4.</text>
</comment>
<sequence length="245" mass="27945">MYEVFRVEDTVPLFINDHLKRLKNSANIANLDLWKSNSQIKQIVKTLIAANNLEIGNIKLEFRMKPNGDREFLAFLLPVHYPETKQYTEGVVACFQEAERQNPTAKIFNAEVRGEANNIIEKEHVYETVLVNHHNQITEGSRSNLFFIKDGIFITAPDEMVLPGVIRQKLIEIIINKGWGIKFEAINLENVAKMEAAFITGTSPRVLPIKAIDAQKLNANHPLIKEISAELNILIKQYKEEKVVN</sequence>
<dbReference type="InterPro" id="IPR043132">
    <property type="entry name" value="BCAT-like_C"/>
</dbReference>
<keyword evidence="7 12" id="KW-0663">Pyridoxal phosphate</keyword>
<dbReference type="EMBL" id="JAGUCO010000002">
    <property type="protein sequence ID" value="MBS2097539.1"/>
    <property type="molecule type" value="Genomic_DNA"/>
</dbReference>
<keyword evidence="13" id="KW-0808">Transferase</keyword>
<dbReference type="Gene3D" id="3.30.470.10">
    <property type="match status" value="1"/>
</dbReference>
<comment type="pathway">
    <text evidence="4">Amino-acid biosynthesis; L-leucine biosynthesis; L-leucine from 3-methyl-2-oxobutanoate: step 4/4.</text>
</comment>
<dbReference type="GO" id="GO:0008483">
    <property type="term" value="F:transaminase activity"/>
    <property type="evidence" value="ECO:0007669"/>
    <property type="project" value="UniProtKB-KW"/>
</dbReference>
<keyword evidence="13" id="KW-0032">Aminotransferase</keyword>
<evidence type="ECO:0000256" key="3">
    <source>
        <dbReference type="ARBA" id="ARBA00004931"/>
    </source>
</evidence>
<dbReference type="EC" id="2.6.1.42" evidence="6"/>
<dbReference type="InterPro" id="IPR043131">
    <property type="entry name" value="BCAT-like_N"/>
</dbReference>
<evidence type="ECO:0000256" key="1">
    <source>
        <dbReference type="ARBA" id="ARBA00001933"/>
    </source>
</evidence>
<evidence type="ECO:0000256" key="9">
    <source>
        <dbReference type="ARBA" id="ARBA00048798"/>
    </source>
</evidence>
<evidence type="ECO:0000256" key="11">
    <source>
        <dbReference type="RuleBase" id="RU004106"/>
    </source>
</evidence>
<organism evidence="13 14">
    <name type="scientific">Carboxylicivirga linearis</name>
    <dbReference type="NCBI Taxonomy" id="1628157"/>
    <lineage>
        <taxon>Bacteria</taxon>
        <taxon>Pseudomonadati</taxon>
        <taxon>Bacteroidota</taxon>
        <taxon>Bacteroidia</taxon>
        <taxon>Marinilabiliales</taxon>
        <taxon>Marinilabiliaceae</taxon>
        <taxon>Carboxylicivirga</taxon>
    </lineage>
</organism>
<evidence type="ECO:0000313" key="14">
    <source>
        <dbReference type="Proteomes" id="UP000708576"/>
    </source>
</evidence>
<evidence type="ECO:0000256" key="8">
    <source>
        <dbReference type="ARBA" id="ARBA00048212"/>
    </source>
</evidence>
<dbReference type="PANTHER" id="PTHR42743">
    <property type="entry name" value="AMINO-ACID AMINOTRANSFERASE"/>
    <property type="match status" value="1"/>
</dbReference>
<evidence type="ECO:0000256" key="7">
    <source>
        <dbReference type="ARBA" id="ARBA00022898"/>
    </source>
</evidence>
<dbReference type="InterPro" id="IPR018300">
    <property type="entry name" value="Aminotrans_IV_CS"/>
</dbReference>
<comment type="cofactor">
    <cofactor evidence="1 12">
        <name>pyridoxal 5'-phosphate</name>
        <dbReference type="ChEBI" id="CHEBI:597326"/>
    </cofactor>
</comment>
<reference evidence="13 14" key="1">
    <citation type="journal article" date="2015" name="Int. J. Syst. Evol. Microbiol.">
        <title>Carboxylicivirga linearis sp. nov., isolated from a sea cucumber culture pond.</title>
        <authorList>
            <person name="Wang F.Q."/>
            <person name="Zhou Y.X."/>
            <person name="Lin X.Z."/>
            <person name="Chen G.J."/>
            <person name="Du Z.J."/>
        </authorList>
    </citation>
    <scope>NUCLEOTIDE SEQUENCE [LARGE SCALE GENOMIC DNA]</scope>
    <source>
        <strain evidence="13 14">FB218</strain>
    </source>
</reference>
<comment type="catalytic activity">
    <reaction evidence="8">
        <text>L-valine + 2-oxoglutarate = 3-methyl-2-oxobutanoate + L-glutamate</text>
        <dbReference type="Rhea" id="RHEA:24813"/>
        <dbReference type="ChEBI" id="CHEBI:11851"/>
        <dbReference type="ChEBI" id="CHEBI:16810"/>
        <dbReference type="ChEBI" id="CHEBI:29985"/>
        <dbReference type="ChEBI" id="CHEBI:57762"/>
        <dbReference type="EC" id="2.6.1.42"/>
    </reaction>
</comment>
<dbReference type="Proteomes" id="UP000708576">
    <property type="component" value="Unassembled WGS sequence"/>
</dbReference>
<comment type="catalytic activity">
    <reaction evidence="9">
        <text>L-isoleucine + 2-oxoglutarate = (S)-3-methyl-2-oxopentanoate + L-glutamate</text>
        <dbReference type="Rhea" id="RHEA:24801"/>
        <dbReference type="ChEBI" id="CHEBI:16810"/>
        <dbReference type="ChEBI" id="CHEBI:29985"/>
        <dbReference type="ChEBI" id="CHEBI:35146"/>
        <dbReference type="ChEBI" id="CHEBI:58045"/>
        <dbReference type="EC" id="2.6.1.42"/>
    </reaction>
</comment>
<dbReference type="InterPro" id="IPR001544">
    <property type="entry name" value="Aminotrans_IV"/>
</dbReference>
<evidence type="ECO:0000256" key="2">
    <source>
        <dbReference type="ARBA" id="ARBA00004824"/>
    </source>
</evidence>
<evidence type="ECO:0000256" key="6">
    <source>
        <dbReference type="ARBA" id="ARBA00013053"/>
    </source>
</evidence>
<dbReference type="PANTHER" id="PTHR42743:SF11">
    <property type="entry name" value="AMINODEOXYCHORISMATE LYASE"/>
    <property type="match status" value="1"/>
</dbReference>
<evidence type="ECO:0000256" key="5">
    <source>
        <dbReference type="ARBA" id="ARBA00009320"/>
    </source>
</evidence>
<accession>A0ABS5JSL0</accession>
<keyword evidence="14" id="KW-1185">Reference proteome</keyword>
<dbReference type="Gene3D" id="3.20.10.10">
    <property type="entry name" value="D-amino Acid Aminotransferase, subunit A, domain 2"/>
    <property type="match status" value="1"/>
</dbReference>
<dbReference type="RefSeq" id="WP_212214065.1">
    <property type="nucleotide sequence ID" value="NZ_JAGUCO010000002.1"/>
</dbReference>
<comment type="pathway">
    <text evidence="2">Amino-acid biosynthesis; L-isoleucine biosynthesis; L-isoleucine from 2-oxobutanoate: step 4/4.</text>
</comment>
<proteinExistence type="inferred from homology"/>
<name>A0ABS5JSL0_9BACT</name>
<dbReference type="Pfam" id="PF01063">
    <property type="entry name" value="Aminotran_4"/>
    <property type="match status" value="1"/>
</dbReference>
<evidence type="ECO:0000256" key="4">
    <source>
        <dbReference type="ARBA" id="ARBA00005072"/>
    </source>
</evidence>
<protein>
    <recommendedName>
        <fullName evidence="6">branched-chain-amino-acid transaminase</fullName>
        <ecNumber evidence="6">2.6.1.42</ecNumber>
    </recommendedName>
</protein>
<dbReference type="InterPro" id="IPR036038">
    <property type="entry name" value="Aminotransferase-like"/>
</dbReference>
<comment type="caution">
    <text evidence="13">The sequence shown here is derived from an EMBL/GenBank/DDBJ whole genome shotgun (WGS) entry which is preliminary data.</text>
</comment>
<evidence type="ECO:0000313" key="13">
    <source>
        <dbReference type="EMBL" id="MBS2097539.1"/>
    </source>
</evidence>
<dbReference type="InterPro" id="IPR050571">
    <property type="entry name" value="Class-IV_PLP-Dep_Aminotrnsfr"/>
</dbReference>
<dbReference type="CDD" id="cd00449">
    <property type="entry name" value="PLPDE_IV"/>
    <property type="match status" value="1"/>
</dbReference>